<dbReference type="Proteomes" id="UP000528457">
    <property type="component" value="Unassembled WGS sequence"/>
</dbReference>
<dbReference type="RefSeq" id="WP_166844802.1">
    <property type="nucleotide sequence ID" value="NZ_JAAONY010000002.1"/>
</dbReference>
<dbReference type="SUPFAM" id="SSF47616">
    <property type="entry name" value="GST C-terminal domain-like"/>
    <property type="match status" value="1"/>
</dbReference>
<dbReference type="InterPro" id="IPR036282">
    <property type="entry name" value="Glutathione-S-Trfase_C_sf"/>
</dbReference>
<reference evidence="3 4" key="1">
    <citation type="submission" date="2020-08" db="EMBL/GenBank/DDBJ databases">
        <title>Genomic Encyclopedia of Type Strains, Phase IV (KMG-IV): sequencing the most valuable type-strain genomes for metagenomic binning, comparative biology and taxonomic classification.</title>
        <authorList>
            <person name="Goeker M."/>
        </authorList>
    </citation>
    <scope>NUCLEOTIDE SEQUENCE [LARGE SCALE GENOMIC DNA]</scope>
    <source>
        <strain evidence="3 4">DSM 22368</strain>
    </source>
</reference>
<dbReference type="InterPro" id="IPR036249">
    <property type="entry name" value="Thioredoxin-like_sf"/>
</dbReference>
<dbReference type="EMBL" id="JACHHT010000002">
    <property type="protein sequence ID" value="MBB6521799.1"/>
    <property type="molecule type" value="Genomic_DNA"/>
</dbReference>
<keyword evidence="3" id="KW-0808">Transferase</keyword>
<protein>
    <submittedName>
        <fullName evidence="3">Glutathione S-transferase</fullName>
        <ecNumber evidence="3">2.5.1.18</ecNumber>
    </submittedName>
</protein>
<evidence type="ECO:0000313" key="4">
    <source>
        <dbReference type="Proteomes" id="UP000528457"/>
    </source>
</evidence>
<gene>
    <name evidence="3" type="ORF">HNR48_002084</name>
</gene>
<feature type="domain" description="GST C-terminal" evidence="2">
    <location>
        <begin position="80"/>
        <end position="216"/>
    </location>
</feature>
<proteinExistence type="predicted"/>
<dbReference type="CDD" id="cd00570">
    <property type="entry name" value="GST_N_family"/>
    <property type="match status" value="1"/>
</dbReference>
<comment type="caution">
    <text evidence="3">The sequence shown here is derived from an EMBL/GenBank/DDBJ whole genome shotgun (WGS) entry which is preliminary data.</text>
</comment>
<organism evidence="3 4">
    <name type="scientific">Pseudoteredinibacter isoporae</name>
    <dbReference type="NCBI Taxonomy" id="570281"/>
    <lineage>
        <taxon>Bacteria</taxon>
        <taxon>Pseudomonadati</taxon>
        <taxon>Pseudomonadota</taxon>
        <taxon>Gammaproteobacteria</taxon>
        <taxon>Cellvibrionales</taxon>
        <taxon>Cellvibrionaceae</taxon>
        <taxon>Pseudoteredinibacter</taxon>
    </lineage>
</organism>
<dbReference type="PROSITE" id="PS50404">
    <property type="entry name" value="GST_NTER"/>
    <property type="match status" value="1"/>
</dbReference>
<evidence type="ECO:0000259" key="1">
    <source>
        <dbReference type="PROSITE" id="PS50404"/>
    </source>
</evidence>
<dbReference type="GO" id="GO:0004364">
    <property type="term" value="F:glutathione transferase activity"/>
    <property type="evidence" value="ECO:0007669"/>
    <property type="project" value="UniProtKB-EC"/>
</dbReference>
<dbReference type="InterPro" id="IPR050983">
    <property type="entry name" value="GST_Omega/HSP26"/>
</dbReference>
<keyword evidence="4" id="KW-1185">Reference proteome</keyword>
<accession>A0A7X0JT74</accession>
<dbReference type="SUPFAM" id="SSF52833">
    <property type="entry name" value="Thioredoxin-like"/>
    <property type="match status" value="1"/>
</dbReference>
<dbReference type="EC" id="2.5.1.18" evidence="3"/>
<dbReference type="PROSITE" id="PS50405">
    <property type="entry name" value="GST_CTER"/>
    <property type="match status" value="1"/>
</dbReference>
<dbReference type="InterPro" id="IPR010987">
    <property type="entry name" value="Glutathione-S-Trfase_C-like"/>
</dbReference>
<dbReference type="SFLD" id="SFLDS00019">
    <property type="entry name" value="Glutathione_Transferase_(cytos"/>
    <property type="match status" value="1"/>
</dbReference>
<dbReference type="PANTHER" id="PTHR43968">
    <property type="match status" value="1"/>
</dbReference>
<dbReference type="InterPro" id="IPR004045">
    <property type="entry name" value="Glutathione_S-Trfase_N"/>
</dbReference>
<dbReference type="InterPro" id="IPR004046">
    <property type="entry name" value="GST_C"/>
</dbReference>
<evidence type="ECO:0000259" key="2">
    <source>
        <dbReference type="PROSITE" id="PS50405"/>
    </source>
</evidence>
<evidence type="ECO:0000313" key="3">
    <source>
        <dbReference type="EMBL" id="MBB6521799.1"/>
    </source>
</evidence>
<dbReference type="AlphaFoldDB" id="A0A7X0JT74"/>
<dbReference type="Gene3D" id="3.40.30.10">
    <property type="entry name" value="Glutaredoxin"/>
    <property type="match status" value="1"/>
</dbReference>
<dbReference type="Pfam" id="PF13417">
    <property type="entry name" value="GST_N_3"/>
    <property type="match status" value="1"/>
</dbReference>
<dbReference type="InterPro" id="IPR040079">
    <property type="entry name" value="Glutathione_S-Trfase"/>
</dbReference>
<dbReference type="InParanoid" id="A0A7X0JT74"/>
<feature type="domain" description="GST N-terminal" evidence="1">
    <location>
        <begin position="1"/>
        <end position="76"/>
    </location>
</feature>
<sequence>MKLYGFSASNYYNAVKHLLLAKGLDFEEVKEYPSQNEDYLSIHPLGKVPALVTDQGPMSETDIIMEYVDSLSDPKFFPTEAFEKAKCREIMKVAELYIELPARRNNGEVLIGNPRCETAFREARPLMEKGFKALDTLCQPSPYLMGDKMTAADIFVRYALVVGNMVAAKVYDWKPLDEYPALKAWSKMMREDAVSQKVDQDSQAAMQDLMEYFAQFKK</sequence>
<dbReference type="Pfam" id="PF00043">
    <property type="entry name" value="GST_C"/>
    <property type="match status" value="1"/>
</dbReference>
<dbReference type="Gene3D" id="1.20.1050.10">
    <property type="match status" value="1"/>
</dbReference>
<dbReference type="SFLD" id="SFLDG00358">
    <property type="entry name" value="Main_(cytGST)"/>
    <property type="match status" value="1"/>
</dbReference>
<dbReference type="GO" id="GO:0005737">
    <property type="term" value="C:cytoplasm"/>
    <property type="evidence" value="ECO:0007669"/>
    <property type="project" value="TreeGrafter"/>
</dbReference>
<dbReference type="PANTHER" id="PTHR43968:SF6">
    <property type="entry name" value="GLUTATHIONE S-TRANSFERASE OMEGA"/>
    <property type="match status" value="1"/>
</dbReference>
<name>A0A7X0JT74_9GAMM</name>